<dbReference type="GO" id="GO:0071973">
    <property type="term" value="P:bacterial-type flagellum-dependent cell motility"/>
    <property type="evidence" value="ECO:0007669"/>
    <property type="project" value="InterPro"/>
</dbReference>
<accession>A0A6S6QQ02</accession>
<dbReference type="GO" id="GO:0009425">
    <property type="term" value="C:bacterial-type flagellum basal body"/>
    <property type="evidence" value="ECO:0007669"/>
    <property type="project" value="UniProtKB-SubCell"/>
</dbReference>
<keyword evidence="3 4" id="KW-0975">Bacterial flagellum</keyword>
<dbReference type="HAMAP" id="MF_00724">
    <property type="entry name" value="FliE"/>
    <property type="match status" value="1"/>
</dbReference>
<dbReference type="Pfam" id="PF02049">
    <property type="entry name" value="FliE"/>
    <property type="match status" value="1"/>
</dbReference>
<dbReference type="AlphaFoldDB" id="A0A6S6QQ02"/>
<dbReference type="EMBL" id="AP023361">
    <property type="protein sequence ID" value="BCJ91596.1"/>
    <property type="molecule type" value="Genomic_DNA"/>
</dbReference>
<dbReference type="PRINTS" id="PR01006">
    <property type="entry name" value="FLGHOOKFLIE"/>
</dbReference>
<evidence type="ECO:0000256" key="4">
    <source>
        <dbReference type="HAMAP-Rule" id="MF_00724"/>
    </source>
</evidence>
<dbReference type="NCBIfam" id="TIGR00205">
    <property type="entry name" value="fliE"/>
    <property type="match status" value="1"/>
</dbReference>
<dbReference type="GO" id="GO:0003774">
    <property type="term" value="F:cytoskeletal motor activity"/>
    <property type="evidence" value="ECO:0007669"/>
    <property type="project" value="InterPro"/>
</dbReference>
<protein>
    <recommendedName>
        <fullName evidence="4 5">Flagellar hook-basal body complex protein FliE</fullName>
    </recommendedName>
</protein>
<dbReference type="PANTHER" id="PTHR34653">
    <property type="match status" value="1"/>
</dbReference>
<dbReference type="KEGG" id="tso:IZ6_23310"/>
<organism evidence="6 7">
    <name type="scientific">Terrihabitans soli</name>
    <dbReference type="NCBI Taxonomy" id="708113"/>
    <lineage>
        <taxon>Bacteria</taxon>
        <taxon>Pseudomonadati</taxon>
        <taxon>Pseudomonadota</taxon>
        <taxon>Alphaproteobacteria</taxon>
        <taxon>Hyphomicrobiales</taxon>
        <taxon>Terrihabitans</taxon>
    </lineage>
</organism>
<reference evidence="6 7" key="1">
    <citation type="submission" date="2020-08" db="EMBL/GenBank/DDBJ databases">
        <title>Genome sequence of Rhizobiales bacterium strain IZ6.</title>
        <authorList>
            <person name="Nakai R."/>
            <person name="Naganuma T."/>
        </authorList>
    </citation>
    <scope>NUCLEOTIDE SEQUENCE [LARGE SCALE GENOMIC DNA]</scope>
    <source>
        <strain evidence="6 7">IZ6</strain>
    </source>
</reference>
<keyword evidence="6" id="KW-0282">Flagellum</keyword>
<evidence type="ECO:0000256" key="3">
    <source>
        <dbReference type="ARBA" id="ARBA00023143"/>
    </source>
</evidence>
<comment type="similarity">
    <text evidence="2 4">Belongs to the FliE family.</text>
</comment>
<gene>
    <name evidence="6" type="primary">fliE1</name>
    <name evidence="4" type="synonym">fliE</name>
    <name evidence="6" type="ORF">IZ6_23310</name>
</gene>
<dbReference type="GO" id="GO:0005198">
    <property type="term" value="F:structural molecule activity"/>
    <property type="evidence" value="ECO:0007669"/>
    <property type="project" value="UniProtKB-UniRule"/>
</dbReference>
<evidence type="ECO:0000256" key="1">
    <source>
        <dbReference type="ARBA" id="ARBA00004117"/>
    </source>
</evidence>
<name>A0A6S6QQ02_9HYPH</name>
<evidence type="ECO:0000256" key="2">
    <source>
        <dbReference type="ARBA" id="ARBA00009272"/>
    </source>
</evidence>
<comment type="subcellular location">
    <subcellularLocation>
        <location evidence="1 4">Bacterial flagellum basal body</location>
    </subcellularLocation>
</comment>
<evidence type="ECO:0000313" key="7">
    <source>
        <dbReference type="Proteomes" id="UP000515317"/>
    </source>
</evidence>
<dbReference type="PANTHER" id="PTHR34653:SF1">
    <property type="entry name" value="FLAGELLAR HOOK-BASAL BODY COMPLEX PROTEIN FLIE"/>
    <property type="match status" value="1"/>
</dbReference>
<dbReference type="InterPro" id="IPR001624">
    <property type="entry name" value="FliE"/>
</dbReference>
<evidence type="ECO:0000313" key="6">
    <source>
        <dbReference type="EMBL" id="BCJ91596.1"/>
    </source>
</evidence>
<sequence>MSSPLLAANAYKSLATLGAPSLTPQPGAGLAKSADSGGFGEMLQQVVGAVSDSGRNADLQTAKAVQGKGDLVDVVTAVAESEVAMETLVSVRDRVISAYEEIMRMPI</sequence>
<evidence type="ECO:0000256" key="5">
    <source>
        <dbReference type="NCBIfam" id="TIGR00205"/>
    </source>
</evidence>
<keyword evidence="6" id="KW-0966">Cell projection</keyword>
<keyword evidence="7" id="KW-1185">Reference proteome</keyword>
<dbReference type="RefSeq" id="WP_222875232.1">
    <property type="nucleotide sequence ID" value="NZ_AP023361.1"/>
</dbReference>
<dbReference type="Proteomes" id="UP000515317">
    <property type="component" value="Chromosome"/>
</dbReference>
<proteinExistence type="inferred from homology"/>
<keyword evidence="6" id="KW-0969">Cilium</keyword>